<name>A0A078AJV0_STYLE</name>
<keyword evidence="2" id="KW-1185">Reference proteome</keyword>
<dbReference type="Proteomes" id="UP000039865">
    <property type="component" value="Unassembled WGS sequence"/>
</dbReference>
<evidence type="ECO:0000313" key="1">
    <source>
        <dbReference type="EMBL" id="CDW82449.1"/>
    </source>
</evidence>
<evidence type="ECO:0000313" key="2">
    <source>
        <dbReference type="Proteomes" id="UP000039865"/>
    </source>
</evidence>
<dbReference type="AlphaFoldDB" id="A0A078AJV0"/>
<dbReference type="InParanoid" id="A0A078AJV0"/>
<organism evidence="1 2">
    <name type="scientific">Stylonychia lemnae</name>
    <name type="common">Ciliate</name>
    <dbReference type="NCBI Taxonomy" id="5949"/>
    <lineage>
        <taxon>Eukaryota</taxon>
        <taxon>Sar</taxon>
        <taxon>Alveolata</taxon>
        <taxon>Ciliophora</taxon>
        <taxon>Intramacronucleata</taxon>
        <taxon>Spirotrichea</taxon>
        <taxon>Stichotrichia</taxon>
        <taxon>Sporadotrichida</taxon>
        <taxon>Oxytrichidae</taxon>
        <taxon>Stylonychinae</taxon>
        <taxon>Stylonychia</taxon>
    </lineage>
</organism>
<accession>A0A078AJV0</accession>
<protein>
    <submittedName>
        <fullName evidence="1">Uncharacterized protein</fullName>
    </submittedName>
</protein>
<gene>
    <name evidence="1" type="primary">Contig10326.g11017</name>
    <name evidence="1" type="ORF">STYLEM_11482</name>
</gene>
<sequence length="109" mass="12937">MHPHKSLSFKDSEITLKYQLILIQVTYFLQPLKIIGRQIEIKSIEIRKIIAEVRDTESYFKSLLDQIRFKTDAKRPSKLISIMNLISVEKNKYSLRIEDNFEILNVLKK</sequence>
<dbReference type="EMBL" id="CCKQ01010923">
    <property type="protein sequence ID" value="CDW82449.1"/>
    <property type="molecule type" value="Genomic_DNA"/>
</dbReference>
<reference evidence="1 2" key="1">
    <citation type="submission" date="2014-06" db="EMBL/GenBank/DDBJ databases">
        <authorList>
            <person name="Swart Estienne"/>
        </authorList>
    </citation>
    <scope>NUCLEOTIDE SEQUENCE [LARGE SCALE GENOMIC DNA]</scope>
    <source>
        <strain evidence="1 2">130c</strain>
    </source>
</reference>
<proteinExistence type="predicted"/>